<comment type="caution">
    <text evidence="14">The sequence shown here is derived from an EMBL/GenBank/DDBJ whole genome shotgun (WGS) entry which is preliminary data.</text>
</comment>
<keyword evidence="5" id="KW-0256">Endoplasmic reticulum</keyword>
<sequence length="1006" mass="102888">MPTGWTPETGGAYTAERGYGWLNEATSQPVARPDATRYRTAPTGGITFPTKQQQQGFAFLDNATQPTYTSGVWEYEVPNGSYQVAVSVGDANYLDSTHGVQVEGQPVIQSFVPTATTPFQVGVRDVTVTDGKITVRNSGTNTKLNWVSIKGDGLEPTGPTTTANISFRPSTAAVPTGWTADTGAAYSAATGRGWLVNGAPFDRSSMTRLRTTATAGITYPTGEPARQGLILMQATTTSGDPISGGTVGTWEYALANGTYTVTASVGDAGFTDSVHGVAAEGTPLVTNYSPTGTAPFATGSATVTVTDGRLTLTPTGVNTKLNWVTIAGTPLAAPSITVKANGTTLGTSYNGGAATVDVTAAPASGATIASLTYAIGGAAPVAYTAPFQLTTVGTSDVVFTATDSAGRTSTRTVRFEVLNIGGTLKLTNTQVVRQADGTPLPGLSEDLLVMHRVNSLGTSTAHQTLKYNDTVTLTVANTGTKGMRITALDIGGAAGQFELVGAPALPLVVDPGQSIPLQVKFVSTTGSRGIRSGTLTIATSDPALPTKVVQLRGGWMGAPEGGSELSLEHIFQLYGSTTTSGAAASATTIGNGSEIPGSPLNGDEVRSYQWRKLDTAKPVQAVQLAAFHGCCGQTETFSINGTSATHAGAYGQAIYPLKSDGTKTAITTNPGGNFGITVAGQSTTQTQYMAVKMWPVQDASGKTIPGAWFAGHDYIASPAQCGTGPTNCDFQDNVYLITNILPVASSDTTPPVAPAAPTGVANATGVDLSWTASTDADLIGYRIERGTTATGPWTNLGGALLVGTTFRDNGAPAAATTHYRVVAVDASGNTTPSAVAAINTSAITAATIRINAGGPALTVGGVTWQADAFFSGGKTYANNAIVDVLGTTSDQLYRTERSATTGPGTFSYAVPVNAGAGTYQVKLHFAEIYHGATGGGAGGTGKRVFSVNLEGGPVEINNLDLNAQVAPMTAYITTNTIAVTDGTLNIAFSSTVDQPKVSAIEIVKVG</sequence>
<dbReference type="Gene3D" id="2.60.40.10">
    <property type="entry name" value="Immunoglobulins"/>
    <property type="match status" value="2"/>
</dbReference>
<dbReference type="PANTHER" id="PTHR13460:SF0">
    <property type="entry name" value="MALECTIN"/>
    <property type="match status" value="1"/>
</dbReference>
<keyword evidence="3" id="KW-0812">Transmembrane</keyword>
<dbReference type="InterPro" id="IPR013783">
    <property type="entry name" value="Ig-like_fold"/>
</dbReference>
<keyword evidence="11" id="KW-0624">Polysaccharide degradation</keyword>
<dbReference type="AlphaFoldDB" id="A0A2U1ZV57"/>
<keyword evidence="7" id="KW-0472">Membrane</keyword>
<evidence type="ECO:0000256" key="4">
    <source>
        <dbReference type="ARBA" id="ARBA00022729"/>
    </source>
</evidence>
<dbReference type="RefSeq" id="WP_109229257.1">
    <property type="nucleotide sequence ID" value="NZ_PYHR01000002.1"/>
</dbReference>
<evidence type="ECO:0000256" key="10">
    <source>
        <dbReference type="ARBA" id="ARBA00023295"/>
    </source>
</evidence>
<keyword evidence="9" id="KW-0119">Carbohydrate metabolism</keyword>
<evidence type="ECO:0000256" key="12">
    <source>
        <dbReference type="SAM" id="MobiDB-lite"/>
    </source>
</evidence>
<dbReference type="InterPro" id="IPR036116">
    <property type="entry name" value="FN3_sf"/>
</dbReference>
<dbReference type="InterPro" id="IPR021720">
    <property type="entry name" value="Malectin_dom"/>
</dbReference>
<dbReference type="OrthoDB" id="9802318at2"/>
<dbReference type="InterPro" id="IPR039155">
    <property type="entry name" value="MLEC"/>
</dbReference>
<keyword evidence="10" id="KW-0378">Hydrolase</keyword>
<evidence type="ECO:0000256" key="11">
    <source>
        <dbReference type="ARBA" id="ARBA00023326"/>
    </source>
</evidence>
<organism evidence="14 15">
    <name type="scientific">Serinibacter arcticus</name>
    <dbReference type="NCBI Taxonomy" id="1655435"/>
    <lineage>
        <taxon>Bacteria</taxon>
        <taxon>Bacillati</taxon>
        <taxon>Actinomycetota</taxon>
        <taxon>Actinomycetes</taxon>
        <taxon>Micrococcales</taxon>
        <taxon>Beutenbergiaceae</taxon>
        <taxon>Serinibacter</taxon>
    </lineage>
</organism>
<feature type="domain" description="Fibronectin type-III" evidence="13">
    <location>
        <begin position="750"/>
        <end position="843"/>
    </location>
</feature>
<evidence type="ECO:0000256" key="6">
    <source>
        <dbReference type="ARBA" id="ARBA00022989"/>
    </source>
</evidence>
<dbReference type="GO" id="GO:0000272">
    <property type="term" value="P:polysaccharide catabolic process"/>
    <property type="evidence" value="ECO:0007669"/>
    <property type="project" value="UniProtKB-KW"/>
</dbReference>
<comment type="subcellular location">
    <subcellularLocation>
        <location evidence="1">Endoplasmic reticulum membrane</location>
        <topology evidence="1">Single-pass type I membrane protein</topology>
    </subcellularLocation>
</comment>
<evidence type="ECO:0000256" key="8">
    <source>
        <dbReference type="ARBA" id="ARBA00023180"/>
    </source>
</evidence>
<evidence type="ECO:0000256" key="5">
    <source>
        <dbReference type="ARBA" id="ARBA00022824"/>
    </source>
</evidence>
<dbReference type="SUPFAM" id="SSF49785">
    <property type="entry name" value="Galactose-binding domain-like"/>
    <property type="match status" value="3"/>
</dbReference>
<keyword evidence="15" id="KW-1185">Reference proteome</keyword>
<dbReference type="Proteomes" id="UP000245166">
    <property type="component" value="Unassembled WGS sequence"/>
</dbReference>
<dbReference type="PANTHER" id="PTHR13460">
    <property type="match status" value="1"/>
</dbReference>
<reference evidence="14 15" key="1">
    <citation type="submission" date="2018-03" db="EMBL/GenBank/DDBJ databases">
        <title>Genome assembly of novel Miniimonas species PCH200.</title>
        <authorList>
            <person name="Thakur V."/>
            <person name="Kumar V."/>
            <person name="Singh D."/>
        </authorList>
    </citation>
    <scope>NUCLEOTIDE SEQUENCE [LARGE SCALE GENOMIC DNA]</scope>
    <source>
        <strain evidence="14 15">PCH200</strain>
    </source>
</reference>
<evidence type="ECO:0000256" key="1">
    <source>
        <dbReference type="ARBA" id="ARBA00004115"/>
    </source>
</evidence>
<evidence type="ECO:0000313" key="14">
    <source>
        <dbReference type="EMBL" id="PWD50875.1"/>
    </source>
</evidence>
<dbReference type="GO" id="GO:0030246">
    <property type="term" value="F:carbohydrate binding"/>
    <property type="evidence" value="ECO:0007669"/>
    <property type="project" value="InterPro"/>
</dbReference>
<feature type="region of interest" description="Disordered" evidence="12">
    <location>
        <begin position="24"/>
        <end position="44"/>
    </location>
</feature>
<protein>
    <recommendedName>
        <fullName evidence="13">Fibronectin type-III domain-containing protein</fullName>
    </recommendedName>
</protein>
<evidence type="ECO:0000313" key="15">
    <source>
        <dbReference type="Proteomes" id="UP000245166"/>
    </source>
</evidence>
<keyword evidence="6" id="KW-1133">Transmembrane helix</keyword>
<dbReference type="SUPFAM" id="SSF49265">
    <property type="entry name" value="Fibronectin type III"/>
    <property type="match status" value="1"/>
</dbReference>
<dbReference type="EMBL" id="PYHR01000002">
    <property type="protein sequence ID" value="PWD50875.1"/>
    <property type="molecule type" value="Genomic_DNA"/>
</dbReference>
<dbReference type="GO" id="GO:0016020">
    <property type="term" value="C:membrane"/>
    <property type="evidence" value="ECO:0007669"/>
    <property type="project" value="TreeGrafter"/>
</dbReference>
<comment type="similarity">
    <text evidence="2">Belongs to the malectin family.</text>
</comment>
<dbReference type="Gene3D" id="2.60.120.430">
    <property type="entry name" value="Galactose-binding lectin"/>
    <property type="match status" value="3"/>
</dbReference>
<gene>
    <name evidence="14" type="ORF">C8046_09640</name>
</gene>
<evidence type="ECO:0000256" key="3">
    <source>
        <dbReference type="ARBA" id="ARBA00022692"/>
    </source>
</evidence>
<dbReference type="InterPro" id="IPR008979">
    <property type="entry name" value="Galactose-bd-like_sf"/>
</dbReference>
<dbReference type="InterPro" id="IPR003961">
    <property type="entry name" value="FN3_dom"/>
</dbReference>
<keyword evidence="4" id="KW-0732">Signal</keyword>
<evidence type="ECO:0000256" key="2">
    <source>
        <dbReference type="ARBA" id="ARBA00009141"/>
    </source>
</evidence>
<dbReference type="Pfam" id="PF11721">
    <property type="entry name" value="Malectin"/>
    <property type="match status" value="1"/>
</dbReference>
<dbReference type="PROSITE" id="PS50853">
    <property type="entry name" value="FN3"/>
    <property type="match status" value="1"/>
</dbReference>
<keyword evidence="10" id="KW-0326">Glycosidase</keyword>
<name>A0A2U1ZV57_9MICO</name>
<accession>A0A2U1ZV57</accession>
<evidence type="ECO:0000259" key="13">
    <source>
        <dbReference type="PROSITE" id="PS50853"/>
    </source>
</evidence>
<dbReference type="GO" id="GO:0016798">
    <property type="term" value="F:hydrolase activity, acting on glycosyl bonds"/>
    <property type="evidence" value="ECO:0007669"/>
    <property type="project" value="UniProtKB-KW"/>
</dbReference>
<proteinExistence type="inferred from homology"/>
<evidence type="ECO:0000256" key="9">
    <source>
        <dbReference type="ARBA" id="ARBA00023277"/>
    </source>
</evidence>
<keyword evidence="8" id="KW-0325">Glycoprotein</keyword>
<evidence type="ECO:0000256" key="7">
    <source>
        <dbReference type="ARBA" id="ARBA00023136"/>
    </source>
</evidence>
<dbReference type="CDD" id="cd00063">
    <property type="entry name" value="FN3"/>
    <property type="match status" value="1"/>
</dbReference>